<dbReference type="Gene3D" id="3.40.50.150">
    <property type="entry name" value="Vaccinia Virus protein VP39"/>
    <property type="match status" value="1"/>
</dbReference>
<keyword evidence="3" id="KW-1185">Reference proteome</keyword>
<gene>
    <name evidence="2" type="ORF">H9Q10_09035</name>
</gene>
<name>A0ABS0NBV9_9NEIS</name>
<proteinExistence type="predicted"/>
<accession>A0ABS0NBV9</accession>
<dbReference type="PANTHER" id="PTHR43464:SF83">
    <property type="entry name" value="MALONYL-[ACYL-CARRIER PROTEIN] O-METHYLTRANSFERASE"/>
    <property type="match status" value="1"/>
</dbReference>
<protein>
    <submittedName>
        <fullName evidence="2">Class I SAM-dependent methyltransferase</fullName>
    </submittedName>
</protein>
<dbReference type="InterPro" id="IPR041698">
    <property type="entry name" value="Methyltransf_25"/>
</dbReference>
<dbReference type="Pfam" id="PF13649">
    <property type="entry name" value="Methyltransf_25"/>
    <property type="match status" value="1"/>
</dbReference>
<dbReference type="CDD" id="cd02440">
    <property type="entry name" value="AdoMet_MTases"/>
    <property type="match status" value="1"/>
</dbReference>
<dbReference type="Proteomes" id="UP000768471">
    <property type="component" value="Unassembled WGS sequence"/>
</dbReference>
<keyword evidence="2" id="KW-0489">Methyltransferase</keyword>
<reference evidence="2 3" key="1">
    <citation type="submission" date="2020-09" db="EMBL/GenBank/DDBJ databases">
        <title>Eikenella S3660 sp. nov., isolated from a throat swab.</title>
        <authorList>
            <person name="Buhl M."/>
        </authorList>
    </citation>
    <scope>NUCLEOTIDE SEQUENCE [LARGE SCALE GENOMIC DNA]</scope>
    <source>
        <strain evidence="2 3">S3360</strain>
    </source>
</reference>
<evidence type="ECO:0000313" key="3">
    <source>
        <dbReference type="Proteomes" id="UP000768471"/>
    </source>
</evidence>
<sequence>MFQTLKTIWQGLSQPGRLFPHQLAFTLLIPLRNWALSPAELVRRLDLQPNSHILEVGCGPGYFSPALARAVPQGEVVLADIQPEMLAKARRRLEKRGIANAAYHRCDGSRFPFAEGSFDRIVLVTVLGEVADQAAYLAEFRRLLAPNGLLSISEAAGDADKLSRAELTALLARHGFAPAAQFGSKRNYTLNFRKTDFQVASPARPKGYLKNYLSNTPTNFQIA</sequence>
<organism evidence="2 3">
    <name type="scientific">Eikenella glucosivorans</name>
    <dbReference type="NCBI Taxonomy" id="2766967"/>
    <lineage>
        <taxon>Bacteria</taxon>
        <taxon>Pseudomonadati</taxon>
        <taxon>Pseudomonadota</taxon>
        <taxon>Betaproteobacteria</taxon>
        <taxon>Neisseriales</taxon>
        <taxon>Neisseriaceae</taxon>
        <taxon>Eikenella</taxon>
    </lineage>
</organism>
<feature type="domain" description="Methyltransferase" evidence="1">
    <location>
        <begin position="53"/>
        <end position="148"/>
    </location>
</feature>
<comment type="caution">
    <text evidence="2">The sequence shown here is derived from an EMBL/GenBank/DDBJ whole genome shotgun (WGS) entry which is preliminary data.</text>
</comment>
<dbReference type="GO" id="GO:0032259">
    <property type="term" value="P:methylation"/>
    <property type="evidence" value="ECO:0007669"/>
    <property type="project" value="UniProtKB-KW"/>
</dbReference>
<dbReference type="PANTHER" id="PTHR43464">
    <property type="entry name" value="METHYLTRANSFERASE"/>
    <property type="match status" value="1"/>
</dbReference>
<evidence type="ECO:0000259" key="1">
    <source>
        <dbReference type="Pfam" id="PF13649"/>
    </source>
</evidence>
<dbReference type="InterPro" id="IPR029063">
    <property type="entry name" value="SAM-dependent_MTases_sf"/>
</dbReference>
<dbReference type="RefSeq" id="WP_197903633.1">
    <property type="nucleotide sequence ID" value="NZ_JACSGR010000006.1"/>
</dbReference>
<evidence type="ECO:0000313" key="2">
    <source>
        <dbReference type="EMBL" id="MBH5329811.1"/>
    </source>
</evidence>
<dbReference type="EMBL" id="JACSGR010000006">
    <property type="protein sequence ID" value="MBH5329811.1"/>
    <property type="molecule type" value="Genomic_DNA"/>
</dbReference>
<dbReference type="SUPFAM" id="SSF53335">
    <property type="entry name" value="S-adenosyl-L-methionine-dependent methyltransferases"/>
    <property type="match status" value="1"/>
</dbReference>
<dbReference type="GO" id="GO:0008168">
    <property type="term" value="F:methyltransferase activity"/>
    <property type="evidence" value="ECO:0007669"/>
    <property type="project" value="UniProtKB-KW"/>
</dbReference>
<keyword evidence="2" id="KW-0808">Transferase</keyword>